<name>A0A6A4VUJ3_AMPAM</name>
<dbReference type="EMBL" id="VIIS01001499">
    <property type="protein sequence ID" value="KAF0297323.1"/>
    <property type="molecule type" value="Genomic_DNA"/>
</dbReference>
<feature type="transmembrane region" description="Helical" evidence="5">
    <location>
        <begin position="131"/>
        <end position="152"/>
    </location>
</feature>
<dbReference type="Pfam" id="PF13903">
    <property type="entry name" value="Claudin_2"/>
    <property type="match status" value="1"/>
</dbReference>
<dbReference type="PANTHER" id="PTHR21284">
    <property type="entry name" value="EG:80H7.2 PROTEIN"/>
    <property type="match status" value="1"/>
</dbReference>
<keyword evidence="4 5" id="KW-0472">Membrane</keyword>
<evidence type="ECO:0000313" key="7">
    <source>
        <dbReference type="Proteomes" id="UP000440578"/>
    </source>
</evidence>
<evidence type="ECO:0000256" key="1">
    <source>
        <dbReference type="ARBA" id="ARBA00004141"/>
    </source>
</evidence>
<accession>A0A6A4VUJ3</accession>
<protein>
    <submittedName>
        <fullName evidence="6">Uncharacterized protein</fullName>
    </submittedName>
</protein>
<dbReference type="OrthoDB" id="10062378at2759"/>
<dbReference type="AlphaFoldDB" id="A0A6A4VUJ3"/>
<dbReference type="Gene3D" id="1.20.140.150">
    <property type="match status" value="1"/>
</dbReference>
<dbReference type="PANTHER" id="PTHR21284:SF6">
    <property type="entry name" value="SINUOUS"/>
    <property type="match status" value="1"/>
</dbReference>
<dbReference type="Proteomes" id="UP000440578">
    <property type="component" value="Unassembled WGS sequence"/>
</dbReference>
<organism evidence="6 7">
    <name type="scientific">Amphibalanus amphitrite</name>
    <name type="common">Striped barnacle</name>
    <name type="synonym">Balanus amphitrite</name>
    <dbReference type="NCBI Taxonomy" id="1232801"/>
    <lineage>
        <taxon>Eukaryota</taxon>
        <taxon>Metazoa</taxon>
        <taxon>Ecdysozoa</taxon>
        <taxon>Arthropoda</taxon>
        <taxon>Crustacea</taxon>
        <taxon>Multicrustacea</taxon>
        <taxon>Cirripedia</taxon>
        <taxon>Thoracica</taxon>
        <taxon>Thoracicalcarea</taxon>
        <taxon>Balanomorpha</taxon>
        <taxon>Balanoidea</taxon>
        <taxon>Balanidae</taxon>
        <taxon>Amphibalaninae</taxon>
        <taxon>Amphibalanus</taxon>
    </lineage>
</organism>
<dbReference type="GO" id="GO:0035151">
    <property type="term" value="P:regulation of tube size, open tracheal system"/>
    <property type="evidence" value="ECO:0007669"/>
    <property type="project" value="TreeGrafter"/>
</dbReference>
<dbReference type="GO" id="GO:0005918">
    <property type="term" value="C:septate junction"/>
    <property type="evidence" value="ECO:0007669"/>
    <property type="project" value="TreeGrafter"/>
</dbReference>
<proteinExistence type="predicted"/>
<feature type="transmembrane region" description="Helical" evidence="5">
    <location>
        <begin position="172"/>
        <end position="191"/>
    </location>
</feature>
<dbReference type="EMBL" id="VIIS01001499">
    <property type="protein sequence ID" value="KAF0297322.1"/>
    <property type="molecule type" value="Genomic_DNA"/>
</dbReference>
<dbReference type="GO" id="GO:0019991">
    <property type="term" value="P:septate junction assembly"/>
    <property type="evidence" value="ECO:0007669"/>
    <property type="project" value="TreeGrafter"/>
</dbReference>
<keyword evidence="2 5" id="KW-0812">Transmembrane</keyword>
<sequence>MADGRLSNTLITASWLTLISLLAVVIAFATPHWLETDGSLDEPKFVKLGLWTVCFDKFQERLRLYDTEFSGCRWVLDEEYQIIDYLVRPPFFVAVQLFFTLCFLACLLAGVMVMAAVCCMEHEREGSFLKATSFVLGFAAVTGTIAVITFGALGDERDWMPDYDHNNLSWSFGLGAVGSVLLYFAGILYWVEARRETKNSDFGFSAPPVAYESSSQV</sequence>
<comment type="subcellular location">
    <subcellularLocation>
        <location evidence="1">Membrane</location>
        <topology evidence="1">Multi-pass membrane protein</topology>
    </subcellularLocation>
</comment>
<keyword evidence="7" id="KW-1185">Reference proteome</keyword>
<comment type="caution">
    <text evidence="6">The sequence shown here is derived from an EMBL/GenBank/DDBJ whole genome shotgun (WGS) entry which is preliminary data.</text>
</comment>
<evidence type="ECO:0000313" key="6">
    <source>
        <dbReference type="EMBL" id="KAF0297323.1"/>
    </source>
</evidence>
<gene>
    <name evidence="6" type="ORF">FJT64_005211</name>
</gene>
<reference evidence="6 7" key="1">
    <citation type="submission" date="2019-07" db="EMBL/GenBank/DDBJ databases">
        <title>Draft genome assembly of a fouling barnacle, Amphibalanus amphitrite (Darwin, 1854): The first reference genome for Thecostraca.</title>
        <authorList>
            <person name="Kim W."/>
        </authorList>
    </citation>
    <scope>NUCLEOTIDE SEQUENCE [LARGE SCALE GENOMIC DNA]</scope>
    <source>
        <strain evidence="6">SNU_AA5</strain>
        <tissue evidence="6">Soma without cirri and trophi</tissue>
    </source>
</reference>
<dbReference type="InterPro" id="IPR004031">
    <property type="entry name" value="PMP22/EMP/MP20/Claudin"/>
</dbReference>
<evidence type="ECO:0000256" key="5">
    <source>
        <dbReference type="SAM" id="Phobius"/>
    </source>
</evidence>
<feature type="transmembrane region" description="Helical" evidence="5">
    <location>
        <begin position="12"/>
        <end position="34"/>
    </location>
</feature>
<keyword evidence="3 5" id="KW-1133">Transmembrane helix</keyword>
<evidence type="ECO:0000256" key="2">
    <source>
        <dbReference type="ARBA" id="ARBA00022692"/>
    </source>
</evidence>
<dbReference type="GO" id="GO:0016020">
    <property type="term" value="C:membrane"/>
    <property type="evidence" value="ECO:0007669"/>
    <property type="project" value="UniProtKB-SubCell"/>
</dbReference>
<feature type="transmembrane region" description="Helical" evidence="5">
    <location>
        <begin position="91"/>
        <end position="119"/>
    </location>
</feature>
<evidence type="ECO:0000256" key="3">
    <source>
        <dbReference type="ARBA" id="ARBA00022989"/>
    </source>
</evidence>
<evidence type="ECO:0000256" key="4">
    <source>
        <dbReference type="ARBA" id="ARBA00023136"/>
    </source>
</evidence>